<sequence length="99" mass="11118">IDTIIHGYALHSMYGWSMHLVGAVWSSVTHLLLHFGRSPQEERTNGDSKPPSAPLVPPQIHRVNLGPNGEDEKERSEFHIKAPLLHVHVQRPPQIPRGL</sequence>
<dbReference type="Proteomes" id="UP000078492">
    <property type="component" value="Unassembled WGS sequence"/>
</dbReference>
<evidence type="ECO:0000256" key="1">
    <source>
        <dbReference type="SAM" id="MobiDB-lite"/>
    </source>
</evidence>
<keyword evidence="3" id="KW-1185">Reference proteome</keyword>
<protein>
    <submittedName>
        <fullName evidence="2">Uncharacterized protein</fullName>
    </submittedName>
</protein>
<reference evidence="2 3" key="1">
    <citation type="submission" date="2015-09" db="EMBL/GenBank/DDBJ databases">
        <title>Trachymyrmex cornetzi WGS genome.</title>
        <authorList>
            <person name="Nygaard S."/>
            <person name="Hu H."/>
            <person name="Boomsma J."/>
            <person name="Zhang G."/>
        </authorList>
    </citation>
    <scope>NUCLEOTIDE SEQUENCE [LARGE SCALE GENOMIC DNA]</scope>
    <source>
        <strain evidence="2">Tcor2-1</strain>
        <tissue evidence="2">Whole body</tissue>
    </source>
</reference>
<dbReference type="EMBL" id="KQ978778">
    <property type="protein sequence ID" value="KYN28505.1"/>
    <property type="molecule type" value="Genomic_DNA"/>
</dbReference>
<dbReference type="STRING" id="471704.A0A151JPR6"/>
<evidence type="ECO:0000313" key="3">
    <source>
        <dbReference type="Proteomes" id="UP000078492"/>
    </source>
</evidence>
<accession>A0A151JPR6</accession>
<name>A0A151JPR6_9HYME</name>
<gene>
    <name evidence="2" type="ORF">ALC57_02076</name>
</gene>
<feature type="non-terminal residue" evidence="2">
    <location>
        <position position="1"/>
    </location>
</feature>
<dbReference type="AlphaFoldDB" id="A0A151JPR6"/>
<organism evidence="2 3">
    <name type="scientific">Trachymyrmex cornetzi</name>
    <dbReference type="NCBI Taxonomy" id="471704"/>
    <lineage>
        <taxon>Eukaryota</taxon>
        <taxon>Metazoa</taxon>
        <taxon>Ecdysozoa</taxon>
        <taxon>Arthropoda</taxon>
        <taxon>Hexapoda</taxon>
        <taxon>Insecta</taxon>
        <taxon>Pterygota</taxon>
        <taxon>Neoptera</taxon>
        <taxon>Endopterygota</taxon>
        <taxon>Hymenoptera</taxon>
        <taxon>Apocrita</taxon>
        <taxon>Aculeata</taxon>
        <taxon>Formicoidea</taxon>
        <taxon>Formicidae</taxon>
        <taxon>Myrmicinae</taxon>
        <taxon>Trachymyrmex</taxon>
    </lineage>
</organism>
<dbReference type="Pfam" id="PF24664">
    <property type="entry name" value="Monjiviricetes_fusion"/>
    <property type="match status" value="1"/>
</dbReference>
<evidence type="ECO:0000313" key="2">
    <source>
        <dbReference type="EMBL" id="KYN28505.1"/>
    </source>
</evidence>
<feature type="region of interest" description="Disordered" evidence="1">
    <location>
        <begin position="38"/>
        <end position="75"/>
    </location>
</feature>
<proteinExistence type="predicted"/>